<sequence length="318" mass="34720">MINTEIVWEKSKEMSPDRYMDSLVEALCSINVGLNGGCRNDRHNQSLPSQNVIREVMETLRSILFPGYFGFSHLKKDSVHFHIGSALDRVQPVLVDQIQKGLCFACRDGVTCLSDCHEQAQFIATAFFKRLPVIQRLLMTDACAAYEGDPAASSLDEVIFCYPGLLALTNHRLAHELQKLEVPFIPRMIAEQAHSLTGIDIHPGAAIGESFFIDHGAGVVIGETSIIGNRVRIYQGVTLGAKSFQKDENGMLVKGVPRHPIIEDDVIVYSGATILGRVTIGRGSVVGGNVWLVNSVPPQSRITQAQSCQSDFSDGAGI</sequence>
<comment type="similarity">
    <text evidence="1">Belongs to the transferase hexapeptide repeat family.</text>
</comment>
<dbReference type="CDD" id="cd03354">
    <property type="entry name" value="LbH_SAT"/>
    <property type="match status" value="1"/>
</dbReference>
<dbReference type="AlphaFoldDB" id="Q2LWB0"/>
<dbReference type="NCBIfam" id="NF041874">
    <property type="entry name" value="EPS_EpsC"/>
    <property type="match status" value="1"/>
</dbReference>
<keyword evidence="8" id="KW-1185">Reference proteome</keyword>
<proteinExistence type="inferred from homology"/>
<protein>
    <recommendedName>
        <fullName evidence="2">serine O-acetyltransferase</fullName>
        <ecNumber evidence="2">2.3.1.30</ecNumber>
    </recommendedName>
</protein>
<dbReference type="InterPro" id="IPR011004">
    <property type="entry name" value="Trimer_LpxA-like_sf"/>
</dbReference>
<dbReference type="InterPro" id="IPR042122">
    <property type="entry name" value="Ser_AcTrfase_N_sf"/>
</dbReference>
<gene>
    <name evidence="7" type="ORF">SYN_01257</name>
</gene>
<dbReference type="Proteomes" id="UP000001933">
    <property type="component" value="Chromosome"/>
</dbReference>
<dbReference type="Pfam" id="PF00132">
    <property type="entry name" value="Hexapep"/>
    <property type="match status" value="1"/>
</dbReference>
<dbReference type="InterPro" id="IPR053376">
    <property type="entry name" value="Serine_acetyltransferase"/>
</dbReference>
<comment type="catalytic activity">
    <reaction evidence="6">
        <text>L-serine + acetyl-CoA = O-acetyl-L-serine + CoA</text>
        <dbReference type="Rhea" id="RHEA:24560"/>
        <dbReference type="ChEBI" id="CHEBI:33384"/>
        <dbReference type="ChEBI" id="CHEBI:57287"/>
        <dbReference type="ChEBI" id="CHEBI:57288"/>
        <dbReference type="ChEBI" id="CHEBI:58340"/>
        <dbReference type="EC" id="2.3.1.30"/>
    </reaction>
</comment>
<dbReference type="PANTHER" id="PTHR42811">
    <property type="entry name" value="SERINE ACETYLTRANSFERASE"/>
    <property type="match status" value="1"/>
</dbReference>
<accession>Q2LWB0</accession>
<dbReference type="InParanoid" id="Q2LWB0"/>
<dbReference type="KEGG" id="sat:SYN_01257"/>
<keyword evidence="5 7" id="KW-0012">Acyltransferase</keyword>
<organism evidence="7 8">
    <name type="scientific">Syntrophus aciditrophicus (strain SB)</name>
    <dbReference type="NCBI Taxonomy" id="56780"/>
    <lineage>
        <taxon>Bacteria</taxon>
        <taxon>Pseudomonadati</taxon>
        <taxon>Thermodesulfobacteriota</taxon>
        <taxon>Syntrophia</taxon>
        <taxon>Syntrophales</taxon>
        <taxon>Syntrophaceae</taxon>
        <taxon>Syntrophus</taxon>
    </lineage>
</organism>
<dbReference type="FunFam" id="2.160.10.10:FF:000015">
    <property type="entry name" value="Serine acetyltransferase, plasmid"/>
    <property type="match status" value="1"/>
</dbReference>
<keyword evidence="4 7" id="KW-0808">Transferase</keyword>
<dbReference type="InterPro" id="IPR045304">
    <property type="entry name" value="LbH_SAT"/>
</dbReference>
<dbReference type="SUPFAM" id="SSF51161">
    <property type="entry name" value="Trimeric LpxA-like enzymes"/>
    <property type="match status" value="1"/>
</dbReference>
<dbReference type="EC" id="2.3.1.30" evidence="2"/>
<dbReference type="Gene3D" id="2.160.10.10">
    <property type="entry name" value="Hexapeptide repeat proteins"/>
    <property type="match status" value="1"/>
</dbReference>
<evidence type="ECO:0000256" key="6">
    <source>
        <dbReference type="ARBA" id="ARBA00049486"/>
    </source>
</evidence>
<dbReference type="eggNOG" id="COG1045">
    <property type="taxonomic scope" value="Bacteria"/>
</dbReference>
<dbReference type="InterPro" id="IPR001451">
    <property type="entry name" value="Hexapep"/>
</dbReference>
<evidence type="ECO:0000256" key="3">
    <source>
        <dbReference type="ARBA" id="ARBA00022605"/>
    </source>
</evidence>
<keyword evidence="3" id="KW-0028">Amino-acid biosynthesis</keyword>
<evidence type="ECO:0000313" key="7">
    <source>
        <dbReference type="EMBL" id="ABC78367.1"/>
    </source>
</evidence>
<dbReference type="FunCoup" id="Q2LWB0">
    <property type="interactions" value="375"/>
</dbReference>
<dbReference type="STRING" id="56780.SYN_01257"/>
<evidence type="ECO:0000313" key="8">
    <source>
        <dbReference type="Proteomes" id="UP000001933"/>
    </source>
</evidence>
<evidence type="ECO:0000256" key="5">
    <source>
        <dbReference type="ARBA" id="ARBA00023315"/>
    </source>
</evidence>
<reference evidence="7 8" key="1">
    <citation type="journal article" date="2007" name="Proc. Natl. Acad. Sci. U.S.A.">
        <title>The genome of Syntrophus aciditrophicus: life at the thermodynamic limit of microbial growth.</title>
        <authorList>
            <person name="McInerney M.J."/>
            <person name="Rohlin L."/>
            <person name="Mouttaki H."/>
            <person name="Kim U."/>
            <person name="Krupp R.S."/>
            <person name="Rios-Hernandez L."/>
            <person name="Sieber J."/>
            <person name="Struchtemeyer C.G."/>
            <person name="Bhattacharyya A."/>
            <person name="Campbell J.W."/>
            <person name="Gunsalus R.P."/>
        </authorList>
    </citation>
    <scope>NUCLEOTIDE SEQUENCE [LARGE SCALE GENOMIC DNA]</scope>
    <source>
        <strain evidence="7 8">SB</strain>
    </source>
</reference>
<dbReference type="EMBL" id="CP000252">
    <property type="protein sequence ID" value="ABC78367.1"/>
    <property type="molecule type" value="Genomic_DNA"/>
</dbReference>
<evidence type="ECO:0000256" key="2">
    <source>
        <dbReference type="ARBA" id="ARBA00013266"/>
    </source>
</evidence>
<dbReference type="GO" id="GO:0009001">
    <property type="term" value="F:serine O-acetyltransferase activity"/>
    <property type="evidence" value="ECO:0007669"/>
    <property type="project" value="UniProtKB-EC"/>
</dbReference>
<evidence type="ECO:0000256" key="4">
    <source>
        <dbReference type="ARBA" id="ARBA00022679"/>
    </source>
</evidence>
<dbReference type="RefSeq" id="WP_011418386.1">
    <property type="nucleotide sequence ID" value="NC_007759.1"/>
</dbReference>
<dbReference type="Gene3D" id="1.10.3130.10">
    <property type="entry name" value="serine acetyltransferase, domain 1"/>
    <property type="match status" value="1"/>
</dbReference>
<dbReference type="HOGENOM" id="CLU_051638_1_0_7"/>
<dbReference type="GO" id="GO:0008652">
    <property type="term" value="P:amino acid biosynthetic process"/>
    <property type="evidence" value="ECO:0007669"/>
    <property type="project" value="UniProtKB-KW"/>
</dbReference>
<evidence type="ECO:0000256" key="1">
    <source>
        <dbReference type="ARBA" id="ARBA00007274"/>
    </source>
</evidence>
<name>Q2LWB0_SYNAS</name>